<dbReference type="AlphaFoldDB" id="A0A392SJB0"/>
<dbReference type="EMBL" id="LXQA010394300">
    <property type="protein sequence ID" value="MCI48988.1"/>
    <property type="molecule type" value="Genomic_DNA"/>
</dbReference>
<feature type="region of interest" description="Disordered" evidence="1">
    <location>
        <begin position="1"/>
        <end position="22"/>
    </location>
</feature>
<feature type="non-terminal residue" evidence="2">
    <location>
        <position position="1"/>
    </location>
</feature>
<reference evidence="2 3" key="1">
    <citation type="journal article" date="2018" name="Front. Plant Sci.">
        <title>Red Clover (Trifolium pratense) and Zigzag Clover (T. medium) - A Picture of Genomic Similarities and Differences.</title>
        <authorList>
            <person name="Dluhosova J."/>
            <person name="Istvanek J."/>
            <person name="Nedelnik J."/>
            <person name="Repkova J."/>
        </authorList>
    </citation>
    <scope>NUCLEOTIDE SEQUENCE [LARGE SCALE GENOMIC DNA]</scope>
    <source>
        <strain evidence="3">cv. 10/8</strain>
        <tissue evidence="2">Leaf</tissue>
    </source>
</reference>
<evidence type="ECO:0000313" key="3">
    <source>
        <dbReference type="Proteomes" id="UP000265520"/>
    </source>
</evidence>
<evidence type="ECO:0000313" key="2">
    <source>
        <dbReference type="EMBL" id="MCI48988.1"/>
    </source>
</evidence>
<name>A0A392SJB0_9FABA</name>
<proteinExistence type="predicted"/>
<comment type="caution">
    <text evidence="2">The sequence shown here is derived from an EMBL/GenBank/DDBJ whole genome shotgun (WGS) entry which is preliminary data.</text>
</comment>
<protein>
    <submittedName>
        <fullName evidence="2">Uncharacterized protein</fullName>
    </submittedName>
</protein>
<sequence>VAPALAARRAKDRNQTAFTSKNGASRQMLLRAAPEAENRGIMVV</sequence>
<accession>A0A392SJB0</accession>
<dbReference type="Proteomes" id="UP000265520">
    <property type="component" value="Unassembled WGS sequence"/>
</dbReference>
<keyword evidence="3" id="KW-1185">Reference proteome</keyword>
<organism evidence="2 3">
    <name type="scientific">Trifolium medium</name>
    <dbReference type="NCBI Taxonomy" id="97028"/>
    <lineage>
        <taxon>Eukaryota</taxon>
        <taxon>Viridiplantae</taxon>
        <taxon>Streptophyta</taxon>
        <taxon>Embryophyta</taxon>
        <taxon>Tracheophyta</taxon>
        <taxon>Spermatophyta</taxon>
        <taxon>Magnoliopsida</taxon>
        <taxon>eudicotyledons</taxon>
        <taxon>Gunneridae</taxon>
        <taxon>Pentapetalae</taxon>
        <taxon>rosids</taxon>
        <taxon>fabids</taxon>
        <taxon>Fabales</taxon>
        <taxon>Fabaceae</taxon>
        <taxon>Papilionoideae</taxon>
        <taxon>50 kb inversion clade</taxon>
        <taxon>NPAAA clade</taxon>
        <taxon>Hologalegina</taxon>
        <taxon>IRL clade</taxon>
        <taxon>Trifolieae</taxon>
        <taxon>Trifolium</taxon>
    </lineage>
</organism>
<evidence type="ECO:0000256" key="1">
    <source>
        <dbReference type="SAM" id="MobiDB-lite"/>
    </source>
</evidence>